<evidence type="ECO:0000313" key="10">
    <source>
        <dbReference type="Proteomes" id="UP001409291"/>
    </source>
</evidence>
<keyword evidence="10" id="KW-1185">Reference proteome</keyword>
<evidence type="ECO:0000256" key="2">
    <source>
        <dbReference type="ARBA" id="ARBA00006275"/>
    </source>
</evidence>
<evidence type="ECO:0000256" key="6">
    <source>
        <dbReference type="SAM" id="SignalP"/>
    </source>
</evidence>
<organism evidence="9 10">
    <name type="scientific">Sphingobacterium kitahiroshimense</name>
    <dbReference type="NCBI Taxonomy" id="470446"/>
    <lineage>
        <taxon>Bacteria</taxon>
        <taxon>Pseudomonadati</taxon>
        <taxon>Bacteroidota</taxon>
        <taxon>Sphingobacteriia</taxon>
        <taxon>Sphingobacteriales</taxon>
        <taxon>Sphingobacteriaceae</taxon>
        <taxon>Sphingobacterium</taxon>
    </lineage>
</organism>
<dbReference type="CDD" id="cd08977">
    <property type="entry name" value="SusD"/>
    <property type="match status" value="1"/>
</dbReference>
<accession>A0ABV0BTT6</accession>
<evidence type="ECO:0000256" key="4">
    <source>
        <dbReference type="ARBA" id="ARBA00023136"/>
    </source>
</evidence>
<dbReference type="Proteomes" id="UP001409291">
    <property type="component" value="Unassembled WGS sequence"/>
</dbReference>
<keyword evidence="3 6" id="KW-0732">Signal</keyword>
<comment type="caution">
    <text evidence="9">The sequence shown here is derived from an EMBL/GenBank/DDBJ whole genome shotgun (WGS) entry which is preliminary data.</text>
</comment>
<dbReference type="EMBL" id="JBDJNQ010000004">
    <property type="protein sequence ID" value="MEN5377623.1"/>
    <property type="molecule type" value="Genomic_DNA"/>
</dbReference>
<feature type="domain" description="RagB/SusD" evidence="7">
    <location>
        <begin position="348"/>
        <end position="479"/>
    </location>
</feature>
<name>A0ABV0BTT6_9SPHI</name>
<evidence type="ECO:0000256" key="5">
    <source>
        <dbReference type="ARBA" id="ARBA00023237"/>
    </source>
</evidence>
<dbReference type="SUPFAM" id="SSF48452">
    <property type="entry name" value="TPR-like"/>
    <property type="match status" value="1"/>
</dbReference>
<evidence type="ECO:0000259" key="8">
    <source>
        <dbReference type="Pfam" id="PF14322"/>
    </source>
</evidence>
<gene>
    <name evidence="9" type="primary">nanU</name>
    <name evidence="9" type="ORF">ABE541_10150</name>
</gene>
<protein>
    <submittedName>
        <fullName evidence="9">SusD family outer membrane lipoprotein NanU</fullName>
    </submittedName>
</protein>
<dbReference type="NCBIfam" id="NF033072">
    <property type="entry name" value="NanU"/>
    <property type="match status" value="1"/>
</dbReference>
<dbReference type="InterPro" id="IPR033985">
    <property type="entry name" value="SusD-like_N"/>
</dbReference>
<dbReference type="Pfam" id="PF07980">
    <property type="entry name" value="SusD_RagB"/>
    <property type="match status" value="1"/>
</dbReference>
<keyword evidence="5" id="KW-0998">Cell outer membrane</keyword>
<dbReference type="InterPro" id="IPR012944">
    <property type="entry name" value="SusD_RagB_dom"/>
</dbReference>
<keyword evidence="9" id="KW-0449">Lipoprotein</keyword>
<evidence type="ECO:0000256" key="1">
    <source>
        <dbReference type="ARBA" id="ARBA00004442"/>
    </source>
</evidence>
<keyword evidence="4" id="KW-0472">Membrane</keyword>
<comment type="subcellular location">
    <subcellularLocation>
        <location evidence="1">Cell outer membrane</location>
    </subcellularLocation>
</comment>
<feature type="domain" description="SusD-like N-terminal" evidence="8">
    <location>
        <begin position="98"/>
        <end position="232"/>
    </location>
</feature>
<dbReference type="InterPro" id="IPR011990">
    <property type="entry name" value="TPR-like_helical_dom_sf"/>
</dbReference>
<reference evidence="9 10" key="1">
    <citation type="submission" date="2024-04" db="EMBL/GenBank/DDBJ databases">
        <title>WGS of bacteria from Torrens River.</title>
        <authorList>
            <person name="Wyrsch E.R."/>
            <person name="Drigo B."/>
        </authorList>
    </citation>
    <scope>NUCLEOTIDE SEQUENCE [LARGE SCALE GENOMIC DNA]</scope>
    <source>
        <strain evidence="9 10">TWI391</strain>
    </source>
</reference>
<comment type="similarity">
    <text evidence="2">Belongs to the SusD family.</text>
</comment>
<sequence length="512" mass="58013">MKKTILTYLFLGSLICMGLNSCTNDLELKPISNYSDEIYWKTADQFEAFAVGLHSRFRTNERNFLLLGELRAGLFGNDPGTTASFTGEASQGLERMWQHNLDMDNSGVTNFANLYEQINQLNLMISKLNTTTVLTEGSKNYYLGIAHGMRSFYYFQLYRTWGDVVIQTDALPSNIDVSNLAKAASPAADVMKLIKADLESSISAFGTDYSIRQERSFWSKNATLMLKAEVYLWSAHREGGKPDATIAKNALTDVKSNLPLALQTDFNNVNDVKSRGNNEMIFVLRHKLNEATLGFITDFVPNSNILVNFSDSLTNRKFSVTQDNYGGLLRIPTRISTYRNYNDLDTRKNISIQAAYTKDGNGNYKIAGCFLKKYQGEQNAGSRAYTNDYALYRYADLLLLMAEAKVILGENPKEEINQIRTRAFGSNYSESVFGYPNQAVDKNANEAILQERKLEFLGEGKYWYDLRRFGDQYVFLHTGLSAQESYKLFWPIDRTSLTNNRALKQTAGYPEF</sequence>
<dbReference type="Gene3D" id="1.25.40.390">
    <property type="match status" value="1"/>
</dbReference>
<dbReference type="RefSeq" id="WP_346581201.1">
    <property type="nucleotide sequence ID" value="NZ_JBDJLH010000002.1"/>
</dbReference>
<feature type="chain" id="PRO_5045727818" evidence="6">
    <location>
        <begin position="22"/>
        <end position="512"/>
    </location>
</feature>
<evidence type="ECO:0000259" key="7">
    <source>
        <dbReference type="Pfam" id="PF07980"/>
    </source>
</evidence>
<evidence type="ECO:0000256" key="3">
    <source>
        <dbReference type="ARBA" id="ARBA00022729"/>
    </source>
</evidence>
<proteinExistence type="inferred from homology"/>
<evidence type="ECO:0000313" key="9">
    <source>
        <dbReference type="EMBL" id="MEN5377623.1"/>
    </source>
</evidence>
<feature type="signal peptide" evidence="6">
    <location>
        <begin position="1"/>
        <end position="21"/>
    </location>
</feature>
<dbReference type="Pfam" id="PF14322">
    <property type="entry name" value="SusD-like_3"/>
    <property type="match status" value="1"/>
</dbReference>